<reference evidence="2" key="1">
    <citation type="journal article" date="2020" name="Stud. Mycol.">
        <title>101 Dothideomycetes genomes: a test case for predicting lifestyles and emergence of pathogens.</title>
        <authorList>
            <person name="Haridas S."/>
            <person name="Albert R."/>
            <person name="Binder M."/>
            <person name="Bloem J."/>
            <person name="Labutti K."/>
            <person name="Salamov A."/>
            <person name="Andreopoulos B."/>
            <person name="Baker S."/>
            <person name="Barry K."/>
            <person name="Bills G."/>
            <person name="Bluhm B."/>
            <person name="Cannon C."/>
            <person name="Castanera R."/>
            <person name="Culley D."/>
            <person name="Daum C."/>
            <person name="Ezra D."/>
            <person name="Gonzalez J."/>
            <person name="Henrissat B."/>
            <person name="Kuo A."/>
            <person name="Liang C."/>
            <person name="Lipzen A."/>
            <person name="Lutzoni F."/>
            <person name="Magnuson J."/>
            <person name="Mondo S."/>
            <person name="Nolan M."/>
            <person name="Ohm R."/>
            <person name="Pangilinan J."/>
            <person name="Park H.-J."/>
            <person name="Ramirez L."/>
            <person name="Alfaro M."/>
            <person name="Sun H."/>
            <person name="Tritt A."/>
            <person name="Yoshinaga Y."/>
            <person name="Zwiers L.-H."/>
            <person name="Turgeon B."/>
            <person name="Goodwin S."/>
            <person name="Spatafora J."/>
            <person name="Crous P."/>
            <person name="Grigoriev I."/>
        </authorList>
    </citation>
    <scope>NUCLEOTIDE SEQUENCE</scope>
    <source>
        <strain evidence="2">CBS 480.64</strain>
    </source>
</reference>
<name>A0A6A7C046_9PEZI</name>
<feature type="region of interest" description="Disordered" evidence="1">
    <location>
        <begin position="130"/>
        <end position="177"/>
    </location>
</feature>
<sequence>MNPTIDSGICMVSQATPSHTNKPSFCAGNYPTCPVPDISNYTDHVSSTCRKAAYVSGYPQSINPCLDFEAGHEAERGYDNSHWVCPFQGIIQDPSANHPPHHKGIMLNDDPDATDDESWLLSLRQHVERLGDQSHKTTSPISGNRGLTSRVPNSATGAPRKVSKRTQRPSGPNIATFSFNPSRAAVVPVPDRSNPAAAELYIPTDPTVQQQDFWQQSAACTDSGFARR</sequence>
<dbReference type="Proteomes" id="UP000799421">
    <property type="component" value="Unassembled WGS sequence"/>
</dbReference>
<gene>
    <name evidence="2" type="ORF">K470DRAFT_294607</name>
</gene>
<evidence type="ECO:0000256" key="1">
    <source>
        <dbReference type="SAM" id="MobiDB-lite"/>
    </source>
</evidence>
<protein>
    <submittedName>
        <fullName evidence="2">Uncharacterized protein</fullName>
    </submittedName>
</protein>
<proteinExistence type="predicted"/>
<accession>A0A6A7C046</accession>
<dbReference type="AlphaFoldDB" id="A0A6A7C046"/>
<dbReference type="EMBL" id="MU005977">
    <property type="protein sequence ID" value="KAF2860881.1"/>
    <property type="molecule type" value="Genomic_DNA"/>
</dbReference>
<feature type="compositionally biased region" description="Polar residues" evidence="1">
    <location>
        <begin position="136"/>
        <end position="156"/>
    </location>
</feature>
<feature type="compositionally biased region" description="Polar residues" evidence="1">
    <location>
        <begin position="168"/>
        <end position="177"/>
    </location>
</feature>
<evidence type="ECO:0000313" key="3">
    <source>
        <dbReference type="Proteomes" id="UP000799421"/>
    </source>
</evidence>
<organism evidence="2 3">
    <name type="scientific">Piedraia hortae CBS 480.64</name>
    <dbReference type="NCBI Taxonomy" id="1314780"/>
    <lineage>
        <taxon>Eukaryota</taxon>
        <taxon>Fungi</taxon>
        <taxon>Dikarya</taxon>
        <taxon>Ascomycota</taxon>
        <taxon>Pezizomycotina</taxon>
        <taxon>Dothideomycetes</taxon>
        <taxon>Dothideomycetidae</taxon>
        <taxon>Capnodiales</taxon>
        <taxon>Piedraiaceae</taxon>
        <taxon>Piedraia</taxon>
    </lineage>
</organism>
<evidence type="ECO:0000313" key="2">
    <source>
        <dbReference type="EMBL" id="KAF2860881.1"/>
    </source>
</evidence>
<keyword evidence="3" id="KW-1185">Reference proteome</keyword>